<reference evidence="2" key="1">
    <citation type="journal article" date="2018" name="Gigascience">
        <title>Genome assembly of the Pink Ipe (Handroanthus impetiginosus, Bignoniaceae), a highly valued, ecologically keystone Neotropical timber forest tree.</title>
        <authorList>
            <person name="Silva-Junior O.B."/>
            <person name="Grattapaglia D."/>
            <person name="Novaes E."/>
            <person name="Collevatti R.G."/>
        </authorList>
    </citation>
    <scope>NUCLEOTIDE SEQUENCE [LARGE SCALE GENOMIC DNA]</scope>
    <source>
        <strain evidence="2">cv. UFG-1</strain>
    </source>
</reference>
<evidence type="ECO:0000313" key="2">
    <source>
        <dbReference type="Proteomes" id="UP000231279"/>
    </source>
</evidence>
<protein>
    <submittedName>
        <fullName evidence="1">Uncharacterized protein</fullName>
    </submittedName>
</protein>
<organism evidence="1 2">
    <name type="scientific">Handroanthus impetiginosus</name>
    <dbReference type="NCBI Taxonomy" id="429701"/>
    <lineage>
        <taxon>Eukaryota</taxon>
        <taxon>Viridiplantae</taxon>
        <taxon>Streptophyta</taxon>
        <taxon>Embryophyta</taxon>
        <taxon>Tracheophyta</taxon>
        <taxon>Spermatophyta</taxon>
        <taxon>Magnoliopsida</taxon>
        <taxon>eudicotyledons</taxon>
        <taxon>Gunneridae</taxon>
        <taxon>Pentapetalae</taxon>
        <taxon>asterids</taxon>
        <taxon>lamiids</taxon>
        <taxon>Lamiales</taxon>
        <taxon>Bignoniaceae</taxon>
        <taxon>Crescentiina</taxon>
        <taxon>Tabebuia alliance</taxon>
        <taxon>Handroanthus</taxon>
    </lineage>
</organism>
<name>A0A2G9H9E1_9LAMI</name>
<dbReference type="AlphaFoldDB" id="A0A2G9H9E1"/>
<keyword evidence="2" id="KW-1185">Reference proteome</keyword>
<gene>
    <name evidence="1" type="ORF">CDL12_13254</name>
</gene>
<dbReference type="Proteomes" id="UP000231279">
    <property type="component" value="Unassembled WGS sequence"/>
</dbReference>
<accession>A0A2G9H9E1</accession>
<dbReference type="EMBL" id="NKXS01002346">
    <property type="protein sequence ID" value="PIN14135.1"/>
    <property type="molecule type" value="Genomic_DNA"/>
</dbReference>
<sequence>MKGMKSTLMKLMMRCLTKLTAVTFLTRWYLKFWSAKSMYGISCRQEFRRQQLGIILCNYTRTSTPADCNTSYSFGVSSCPSRR</sequence>
<proteinExistence type="predicted"/>
<comment type="caution">
    <text evidence="1">The sequence shown here is derived from an EMBL/GenBank/DDBJ whole genome shotgun (WGS) entry which is preliminary data.</text>
</comment>
<evidence type="ECO:0000313" key="1">
    <source>
        <dbReference type="EMBL" id="PIN14135.1"/>
    </source>
</evidence>